<accession>A0ABN0B1G9</accession>
<dbReference type="InterPro" id="IPR033888">
    <property type="entry name" value="DHOD_1B"/>
</dbReference>
<comment type="cofactor">
    <cofactor evidence="6">
        <name>FMN</name>
        <dbReference type="ChEBI" id="CHEBI:58210"/>
    </cofactor>
    <text evidence="6">Binds 1 FMN per subunit.</text>
</comment>
<comment type="function">
    <text evidence="6">Catalyzes the conversion of dihydroorotate to orotate.</text>
</comment>
<evidence type="ECO:0000256" key="1">
    <source>
        <dbReference type="ARBA" id="ARBA00004725"/>
    </source>
</evidence>
<proteinExistence type="inferred from homology"/>
<feature type="binding site" evidence="6">
    <location>
        <position position="221"/>
    </location>
    <ligand>
        <name>FMN</name>
        <dbReference type="ChEBI" id="CHEBI:58210"/>
    </ligand>
</feature>
<reference evidence="8 9" key="1">
    <citation type="submission" date="2010-08" db="EMBL/GenBank/DDBJ databases">
        <authorList>
            <person name="Durkin A.S."/>
            <person name="Madupu R."/>
            <person name="Torralba M."/>
            <person name="Gillis M."/>
            <person name="Methe B."/>
            <person name="Sutton G."/>
            <person name="Nelson K.E."/>
        </authorList>
    </citation>
    <scope>NUCLEOTIDE SEQUENCE [LARGE SCALE GENOMIC DNA]</scope>
    <source>
        <strain evidence="8 9">PB189-T1-4</strain>
    </source>
</reference>
<dbReference type="Gene3D" id="3.20.20.70">
    <property type="entry name" value="Aldolase class I"/>
    <property type="match status" value="1"/>
</dbReference>
<dbReference type="PANTHER" id="PTHR48109">
    <property type="entry name" value="DIHYDROOROTATE DEHYDROGENASE (QUINONE), MITOCHONDRIAL-RELATED"/>
    <property type="match status" value="1"/>
</dbReference>
<feature type="binding site" evidence="6">
    <location>
        <position position="183"/>
    </location>
    <ligand>
        <name>substrate</name>
    </ligand>
</feature>
<dbReference type="InterPro" id="IPR024920">
    <property type="entry name" value="Dihydroorotate_DH_1"/>
</dbReference>
<dbReference type="RefSeq" id="WP_006303616.1">
    <property type="nucleotide sequence ID" value="NZ_AEDQ01000009.1"/>
</dbReference>
<keyword evidence="6" id="KW-0963">Cytoplasm</keyword>
<feature type="binding site" evidence="6">
    <location>
        <begin position="97"/>
        <end position="98"/>
    </location>
    <ligand>
        <name>FMN</name>
        <dbReference type="ChEBI" id="CHEBI:58210"/>
    </ligand>
</feature>
<feature type="binding site" evidence="6">
    <location>
        <position position="271"/>
    </location>
    <ligand>
        <name>FMN</name>
        <dbReference type="ChEBI" id="CHEBI:58210"/>
    </ligand>
</feature>
<dbReference type="SUPFAM" id="SSF51395">
    <property type="entry name" value="FMN-linked oxidoreductases"/>
    <property type="match status" value="1"/>
</dbReference>
<comment type="pathway">
    <text evidence="1 6">Pyrimidine metabolism; UMP biosynthesis via de novo pathway.</text>
</comment>
<keyword evidence="2 6" id="KW-0285">Flavoprotein</keyword>
<evidence type="ECO:0000256" key="3">
    <source>
        <dbReference type="ARBA" id="ARBA00022643"/>
    </source>
</evidence>
<feature type="binding site" evidence="6">
    <location>
        <position position="73"/>
    </location>
    <ligand>
        <name>FMN</name>
        <dbReference type="ChEBI" id="CHEBI:58210"/>
    </ligand>
</feature>
<feature type="binding site" evidence="6">
    <location>
        <position position="97"/>
    </location>
    <ligand>
        <name>substrate</name>
    </ligand>
</feature>
<feature type="active site" description="Nucleophile" evidence="6">
    <location>
        <position position="186"/>
    </location>
</feature>
<dbReference type="NCBIfam" id="NF005574">
    <property type="entry name" value="PRK07259.1"/>
    <property type="match status" value="1"/>
</dbReference>
<comment type="catalytic activity">
    <reaction evidence="6">
        <text>(S)-dihydroorotate + A = orotate + AH2</text>
        <dbReference type="Rhea" id="RHEA:18073"/>
        <dbReference type="ChEBI" id="CHEBI:13193"/>
        <dbReference type="ChEBI" id="CHEBI:17499"/>
        <dbReference type="ChEBI" id="CHEBI:30839"/>
        <dbReference type="ChEBI" id="CHEBI:30864"/>
    </reaction>
</comment>
<protein>
    <recommendedName>
        <fullName evidence="6">Dihydroorotate dehydrogenase</fullName>
        <shortName evidence="6">DHOD</shortName>
        <shortName evidence="6">DHODase</shortName>
        <shortName evidence="6">DHOdehase</shortName>
        <ecNumber evidence="6">1.3.-.-</ecNumber>
    </recommendedName>
</protein>
<comment type="similarity">
    <text evidence="6">Belongs to the dihydroorotate dehydrogenase family. Type 1 subfamily.</text>
</comment>
<dbReference type="NCBIfam" id="TIGR01037">
    <property type="entry name" value="pyrD_sub1_fam"/>
    <property type="match status" value="1"/>
</dbReference>
<evidence type="ECO:0000259" key="7">
    <source>
        <dbReference type="Pfam" id="PF01180"/>
    </source>
</evidence>
<keyword evidence="3 6" id="KW-0288">FMN</keyword>
<dbReference type="Pfam" id="PF01180">
    <property type="entry name" value="DHO_dh"/>
    <property type="match status" value="1"/>
</dbReference>
<dbReference type="InterPro" id="IPR050074">
    <property type="entry name" value="DHO_dehydrogenase"/>
</dbReference>
<evidence type="ECO:0000256" key="6">
    <source>
        <dbReference type="HAMAP-Rule" id="MF_00224"/>
    </source>
</evidence>
<dbReference type="PANTHER" id="PTHR48109:SF1">
    <property type="entry name" value="DIHYDROOROTATE DEHYDROGENASE (FUMARATE)"/>
    <property type="match status" value="1"/>
</dbReference>
<sequence>MVAHCCHTDELHDDILRTVVGDEVHLHPSMSDTCAADNEGNTCDTSDTCDTSTIDFSVNLGGIHMANPVNTASGTFAAAEPFEAFYNVAELGAITTKGAAIEAWPGNPAPRMCEVTSGVINSVGLQNPGVAGLLEQYGAYLTSLSQRGCKVICQVAGHAIDEYKAALLYFEEHAPFASGFEINISCPNIACGGVAMGATPQGAAEIVRALRPCTTRPLLIKMGAQRIAEIAKACESEGADALTLINSIPGMAINTHTYKSKISRPTGGMSGPAIHPIAVRMVWEAHNAVDIPICGVGGVTCGEDVAEFMLAGATAVSVGLANLYDPSSAHRILHEFKQWAQRQGVSTMSEIIGAVRC</sequence>
<dbReference type="GO" id="GO:1990663">
    <property type="term" value="F:dihydroorotate dehydrogenase (fumarate) activity"/>
    <property type="evidence" value="ECO:0007669"/>
    <property type="project" value="UniProtKB-EC"/>
</dbReference>
<organism evidence="8 9">
    <name type="scientific">Fannyhessea vaginae PB189-T1-4</name>
    <dbReference type="NCBI Taxonomy" id="866774"/>
    <lineage>
        <taxon>Bacteria</taxon>
        <taxon>Bacillati</taxon>
        <taxon>Actinomycetota</taxon>
        <taxon>Coriobacteriia</taxon>
        <taxon>Coriobacteriales</taxon>
        <taxon>Atopobiaceae</taxon>
        <taxon>Fannyhessea</taxon>
    </lineage>
</organism>
<feature type="domain" description="Dihydroorotate dehydrogenase catalytic" evidence="7">
    <location>
        <begin position="58"/>
        <end position="337"/>
    </location>
</feature>
<comment type="caution">
    <text evidence="6">Lacks conserved residue(s) required for the propagation of feature annotation.</text>
</comment>
<evidence type="ECO:0000313" key="8">
    <source>
        <dbReference type="EMBL" id="EFL44608.1"/>
    </source>
</evidence>
<keyword evidence="4 6" id="KW-0665">Pyrimidine biosynthesis</keyword>
<comment type="subcellular location">
    <subcellularLocation>
        <location evidence="6">Cytoplasm</location>
    </subcellularLocation>
</comment>
<feature type="binding site" evidence="6">
    <location>
        <position position="245"/>
    </location>
    <ligand>
        <name>FMN</name>
        <dbReference type="ChEBI" id="CHEBI:58210"/>
    </ligand>
</feature>
<feature type="binding site" evidence="6">
    <location>
        <begin position="297"/>
        <end position="298"/>
    </location>
    <ligand>
        <name>FMN</name>
        <dbReference type="ChEBI" id="CHEBI:58210"/>
    </ligand>
</feature>
<dbReference type="InterPro" id="IPR005720">
    <property type="entry name" value="Dihydroorotate_DH_cat"/>
</dbReference>
<dbReference type="Proteomes" id="UP000004431">
    <property type="component" value="Unassembled WGS sequence"/>
</dbReference>
<gene>
    <name evidence="6" type="primary">pyrD</name>
    <name evidence="8" type="ORF">HMPREF9248_0628</name>
</gene>
<feature type="binding site" evidence="6">
    <location>
        <position position="183"/>
    </location>
    <ligand>
        <name>FMN</name>
        <dbReference type="ChEBI" id="CHEBI:58210"/>
    </ligand>
</feature>
<keyword evidence="5 6" id="KW-0560">Oxidoreductase</keyword>
<dbReference type="HAMAP" id="MF_00224">
    <property type="entry name" value="DHO_dh_type1"/>
    <property type="match status" value="1"/>
</dbReference>
<evidence type="ECO:0000256" key="5">
    <source>
        <dbReference type="ARBA" id="ARBA00023002"/>
    </source>
</evidence>
<evidence type="ECO:0000313" key="9">
    <source>
        <dbReference type="Proteomes" id="UP000004431"/>
    </source>
</evidence>
<feature type="binding site" evidence="6">
    <location>
        <begin position="246"/>
        <end position="247"/>
    </location>
    <ligand>
        <name>substrate</name>
    </ligand>
</feature>
<evidence type="ECO:0000256" key="4">
    <source>
        <dbReference type="ARBA" id="ARBA00022975"/>
    </source>
</evidence>
<dbReference type="EC" id="1.3.-.-" evidence="6"/>
<feature type="binding site" evidence="6">
    <location>
        <begin position="121"/>
        <end position="125"/>
    </location>
    <ligand>
        <name>substrate</name>
    </ligand>
</feature>
<dbReference type="CDD" id="cd04740">
    <property type="entry name" value="DHOD_1B_like"/>
    <property type="match status" value="1"/>
</dbReference>
<dbReference type="EMBL" id="AEDQ01000009">
    <property type="protein sequence ID" value="EFL44608.1"/>
    <property type="molecule type" value="Genomic_DNA"/>
</dbReference>
<dbReference type="InterPro" id="IPR013785">
    <property type="entry name" value="Aldolase_TIM"/>
</dbReference>
<name>A0ABN0B1G9_9ACTN</name>
<keyword evidence="9" id="KW-1185">Reference proteome</keyword>
<comment type="caution">
    <text evidence="8">The sequence shown here is derived from an EMBL/GenBank/DDBJ whole genome shotgun (WGS) entry which is preliminary data.</text>
</comment>
<dbReference type="InterPro" id="IPR049622">
    <property type="entry name" value="Dihydroorotate_DH_I"/>
</dbReference>
<evidence type="ECO:0000256" key="2">
    <source>
        <dbReference type="ARBA" id="ARBA00022630"/>
    </source>
</evidence>